<reference evidence="1" key="1">
    <citation type="journal article" date="2015" name="Nature">
        <title>Complex archaea that bridge the gap between prokaryotes and eukaryotes.</title>
        <authorList>
            <person name="Spang A."/>
            <person name="Saw J.H."/>
            <person name="Jorgensen S.L."/>
            <person name="Zaremba-Niedzwiedzka K."/>
            <person name="Martijn J."/>
            <person name="Lind A.E."/>
            <person name="van Eijk R."/>
            <person name="Schleper C."/>
            <person name="Guy L."/>
            <person name="Ettema T.J."/>
        </authorList>
    </citation>
    <scope>NUCLEOTIDE SEQUENCE</scope>
</reference>
<accession>A0A0F9QRU7</accession>
<sequence length="74" mass="8887">MHAIRMKLRARTLTDFEAAFSVFWWQIPMTPAVAIRYDIRPANFAFDDYPLQPFGPRILWMKYTSPCRKYDSRL</sequence>
<dbReference type="EMBL" id="LAZR01001302">
    <property type="protein sequence ID" value="KKN46970.1"/>
    <property type="molecule type" value="Genomic_DNA"/>
</dbReference>
<proteinExistence type="predicted"/>
<evidence type="ECO:0000313" key="1">
    <source>
        <dbReference type="EMBL" id="KKN46970.1"/>
    </source>
</evidence>
<protein>
    <submittedName>
        <fullName evidence="1">Uncharacterized protein</fullName>
    </submittedName>
</protein>
<dbReference type="AlphaFoldDB" id="A0A0F9QRU7"/>
<comment type="caution">
    <text evidence="1">The sequence shown here is derived from an EMBL/GenBank/DDBJ whole genome shotgun (WGS) entry which is preliminary data.</text>
</comment>
<gene>
    <name evidence="1" type="ORF">LCGC14_0667620</name>
</gene>
<name>A0A0F9QRU7_9ZZZZ</name>
<organism evidence="1">
    <name type="scientific">marine sediment metagenome</name>
    <dbReference type="NCBI Taxonomy" id="412755"/>
    <lineage>
        <taxon>unclassified sequences</taxon>
        <taxon>metagenomes</taxon>
        <taxon>ecological metagenomes</taxon>
    </lineage>
</organism>